<dbReference type="InterPro" id="IPR006116">
    <property type="entry name" value="NT_2-5OAS_ClassI-CCAase"/>
</dbReference>
<name>A0ABV2D1D7_9SPHN</name>
<evidence type="ECO:0000313" key="2">
    <source>
        <dbReference type="EMBL" id="MET1755692.1"/>
    </source>
</evidence>
<keyword evidence="3" id="KW-1185">Reference proteome</keyword>
<dbReference type="Proteomes" id="UP001548713">
    <property type="component" value="Unassembled WGS sequence"/>
</dbReference>
<sequence>MNAPFSPQGRNPFDDPLDRILAEIALSAQLPPSLHGKAGGRYGAARAHLEADPAFKDQIEHFYPQGSMAIDATISSRGTDDEYDLDIVSQLGGRFRQMDPLAILLALERALKNYPVQKVVRQTRCVTLYYADRMHLDITPALRAYGTLDRESYITHAKGPTNSTDDRFVDMNAFGFVEWYRGRTPLEYRMAKAFHDHWLNLEASGLRADAEVDDVPDQCEFIVKNTATLALQLVKRFRNIRYATYRGRTPPSVMLSYYAGTAAKPDSTLSEMVIRIANWIIGDIEQASRCGQKLHVANPVCADDVFTDRWPETIGQQDEFAGYLKELVAGLEGVKRGDLAADRLMDWLRSRFGDRVVTKAADRMANEIGAGVQSADQRYTRKGGLLLPTAGIVGVAATPSIARAQPHSFYGVRI</sequence>
<comment type="caution">
    <text evidence="2">The sequence shown here is derived from an EMBL/GenBank/DDBJ whole genome shotgun (WGS) entry which is preliminary data.</text>
</comment>
<evidence type="ECO:0000313" key="3">
    <source>
        <dbReference type="Proteomes" id="UP001548713"/>
    </source>
</evidence>
<gene>
    <name evidence="2" type="ORF">ABVV53_09505</name>
</gene>
<proteinExistence type="predicted"/>
<dbReference type="EMBL" id="JBEWLY010000013">
    <property type="protein sequence ID" value="MET1755692.1"/>
    <property type="molecule type" value="Genomic_DNA"/>
</dbReference>
<reference evidence="2 3" key="1">
    <citation type="submission" date="2024-07" db="EMBL/GenBank/DDBJ databases">
        <title>Novosphingobium kalidii RD2P27.</title>
        <authorList>
            <person name="Sun J.-Q."/>
        </authorList>
    </citation>
    <scope>NUCLEOTIDE SEQUENCE [LARGE SCALE GENOMIC DNA]</scope>
    <source>
        <strain evidence="2 3">RD2P27</strain>
    </source>
</reference>
<dbReference type="CDD" id="cd05400">
    <property type="entry name" value="NT_2-5OAS_ClassI-CCAase"/>
    <property type="match status" value="1"/>
</dbReference>
<keyword evidence="1" id="KW-0051">Antiviral defense</keyword>
<protein>
    <submittedName>
        <fullName evidence="2">Nucleotidyltransferase</fullName>
    </submittedName>
</protein>
<evidence type="ECO:0000256" key="1">
    <source>
        <dbReference type="ARBA" id="ARBA00023118"/>
    </source>
</evidence>
<dbReference type="RefSeq" id="WP_353984133.1">
    <property type="nucleotide sequence ID" value="NZ_JBEWLY010000013.1"/>
</dbReference>
<organism evidence="2 3">
    <name type="scientific">Novosphingobium kalidii</name>
    <dbReference type="NCBI Taxonomy" id="3230299"/>
    <lineage>
        <taxon>Bacteria</taxon>
        <taxon>Pseudomonadati</taxon>
        <taxon>Pseudomonadota</taxon>
        <taxon>Alphaproteobacteria</taxon>
        <taxon>Sphingomonadales</taxon>
        <taxon>Sphingomonadaceae</taxon>
        <taxon>Novosphingobium</taxon>
    </lineage>
</organism>
<accession>A0ABV2D1D7</accession>
<dbReference type="Pfam" id="PF18144">
    <property type="entry name" value="SMODS"/>
    <property type="match status" value="1"/>
</dbReference>